<accession>A0AAE1A2U3</accession>
<sequence length="130" mass="14044">MVCHWSKYLHHQRFPFSTYNSHGVSLESRTPPSVLPQQHIIVMSWCVTGVENSTISISPTARNKHGVTGVENSTISISPTARNSHGVTGVENFPISVSPTARNSHGVTGVENFPISVSPTARNSHGVSLE</sequence>
<organism evidence="1 2">
    <name type="scientific">Elysia crispata</name>
    <name type="common">lettuce slug</name>
    <dbReference type="NCBI Taxonomy" id="231223"/>
    <lineage>
        <taxon>Eukaryota</taxon>
        <taxon>Metazoa</taxon>
        <taxon>Spiralia</taxon>
        <taxon>Lophotrochozoa</taxon>
        <taxon>Mollusca</taxon>
        <taxon>Gastropoda</taxon>
        <taxon>Heterobranchia</taxon>
        <taxon>Euthyneura</taxon>
        <taxon>Panpulmonata</taxon>
        <taxon>Sacoglossa</taxon>
        <taxon>Placobranchoidea</taxon>
        <taxon>Plakobranchidae</taxon>
        <taxon>Elysia</taxon>
    </lineage>
</organism>
<name>A0AAE1A2U3_9GAST</name>
<dbReference type="EMBL" id="JAWDGP010002753">
    <property type="protein sequence ID" value="KAK3780229.1"/>
    <property type="molecule type" value="Genomic_DNA"/>
</dbReference>
<evidence type="ECO:0000313" key="1">
    <source>
        <dbReference type="EMBL" id="KAK3780229.1"/>
    </source>
</evidence>
<proteinExistence type="predicted"/>
<comment type="caution">
    <text evidence="1">The sequence shown here is derived from an EMBL/GenBank/DDBJ whole genome shotgun (WGS) entry which is preliminary data.</text>
</comment>
<dbReference type="Proteomes" id="UP001283361">
    <property type="component" value="Unassembled WGS sequence"/>
</dbReference>
<dbReference type="AlphaFoldDB" id="A0AAE1A2U3"/>
<evidence type="ECO:0000313" key="2">
    <source>
        <dbReference type="Proteomes" id="UP001283361"/>
    </source>
</evidence>
<gene>
    <name evidence="1" type="ORF">RRG08_032341</name>
</gene>
<keyword evidence="2" id="KW-1185">Reference proteome</keyword>
<protein>
    <submittedName>
        <fullName evidence="1">Uncharacterized protein</fullName>
    </submittedName>
</protein>
<reference evidence="1" key="1">
    <citation type="journal article" date="2023" name="G3 (Bethesda)">
        <title>A reference genome for the long-term kleptoplast-retaining sea slug Elysia crispata morphotype clarki.</title>
        <authorList>
            <person name="Eastman K.E."/>
            <person name="Pendleton A.L."/>
            <person name="Shaikh M.A."/>
            <person name="Suttiyut T."/>
            <person name="Ogas R."/>
            <person name="Tomko P."/>
            <person name="Gavelis G."/>
            <person name="Widhalm J.R."/>
            <person name="Wisecaver J.H."/>
        </authorList>
    </citation>
    <scope>NUCLEOTIDE SEQUENCE</scope>
    <source>
        <strain evidence="1">ECLA1</strain>
    </source>
</reference>